<dbReference type="AlphaFoldDB" id="A0A8J3KA50"/>
<sequence length="278" mass="29585">MQLTVDRGSDRLGVQLHPAQAPDAPLVVIFPAMGVPAGYYTRFAHSLNEAGLGVAVADLRGTGTSAPRPARNSRYGYTELADDVAAVLEALAEHRAGRPTVLLGHSLGGQVCVLHLAREAARGAGHSVDGLVLIAVGLPYWRTYPRGQRLGVLAMTQFINAVSAVLRVWPGWGFGGRQARGVIKDWAHTARHGLFPAHLGARQGLSQVDLPVLAISVDDDQYTPPETTDHLVAALPGAKVHRDHLSSADAAAPLDHFKWVKAGAALAPRITAWLPIRH</sequence>
<dbReference type="Proteomes" id="UP000659904">
    <property type="component" value="Unassembled WGS sequence"/>
</dbReference>
<dbReference type="Pfam" id="PF12146">
    <property type="entry name" value="Hydrolase_4"/>
    <property type="match status" value="1"/>
</dbReference>
<dbReference type="PANTHER" id="PTHR43433">
    <property type="entry name" value="HYDROLASE, ALPHA/BETA FOLD FAMILY PROTEIN"/>
    <property type="match status" value="1"/>
</dbReference>
<dbReference type="InterPro" id="IPR022742">
    <property type="entry name" value="Hydrolase_4"/>
</dbReference>
<dbReference type="RefSeq" id="WP_120316183.1">
    <property type="nucleotide sequence ID" value="NZ_BONH01000001.1"/>
</dbReference>
<evidence type="ECO:0000313" key="2">
    <source>
        <dbReference type="EMBL" id="GIF95348.1"/>
    </source>
</evidence>
<dbReference type="PANTHER" id="PTHR43433:SF5">
    <property type="entry name" value="AB HYDROLASE-1 DOMAIN-CONTAINING PROTEIN"/>
    <property type="match status" value="1"/>
</dbReference>
<proteinExistence type="predicted"/>
<dbReference type="SUPFAM" id="SSF53474">
    <property type="entry name" value="alpha/beta-Hydrolases"/>
    <property type="match status" value="1"/>
</dbReference>
<feature type="domain" description="Serine aminopeptidase S33" evidence="1">
    <location>
        <begin position="26"/>
        <end position="150"/>
    </location>
</feature>
<dbReference type="EMBL" id="BONH01000001">
    <property type="protein sequence ID" value="GIF95348.1"/>
    <property type="molecule type" value="Genomic_DNA"/>
</dbReference>
<evidence type="ECO:0000259" key="1">
    <source>
        <dbReference type="Pfam" id="PF12146"/>
    </source>
</evidence>
<dbReference type="InterPro" id="IPR017208">
    <property type="entry name" value="UCP037442_abhydr"/>
</dbReference>
<gene>
    <name evidence="2" type="ORF">Cci01nite_04420</name>
</gene>
<dbReference type="Gene3D" id="3.40.50.1820">
    <property type="entry name" value="alpha/beta hydrolase"/>
    <property type="match status" value="1"/>
</dbReference>
<dbReference type="InterPro" id="IPR050471">
    <property type="entry name" value="AB_hydrolase"/>
</dbReference>
<evidence type="ECO:0000313" key="3">
    <source>
        <dbReference type="Proteomes" id="UP000659904"/>
    </source>
</evidence>
<organism evidence="2 3">
    <name type="scientific">Catellatospora citrea</name>
    <dbReference type="NCBI Taxonomy" id="53366"/>
    <lineage>
        <taxon>Bacteria</taxon>
        <taxon>Bacillati</taxon>
        <taxon>Actinomycetota</taxon>
        <taxon>Actinomycetes</taxon>
        <taxon>Micromonosporales</taxon>
        <taxon>Micromonosporaceae</taxon>
        <taxon>Catellatospora</taxon>
    </lineage>
</organism>
<comment type="caution">
    <text evidence="2">The sequence shown here is derived from an EMBL/GenBank/DDBJ whole genome shotgun (WGS) entry which is preliminary data.</text>
</comment>
<protein>
    <recommendedName>
        <fullName evidence="1">Serine aminopeptidase S33 domain-containing protein</fullName>
    </recommendedName>
</protein>
<reference evidence="2 3" key="1">
    <citation type="submission" date="2021-01" db="EMBL/GenBank/DDBJ databases">
        <title>Whole genome shotgun sequence of Catellatospora citrea NBRC 14495.</title>
        <authorList>
            <person name="Komaki H."/>
            <person name="Tamura T."/>
        </authorList>
    </citation>
    <scope>NUCLEOTIDE SEQUENCE [LARGE SCALE GENOMIC DNA]</scope>
    <source>
        <strain evidence="2 3">NBRC 14495</strain>
    </source>
</reference>
<name>A0A8J3KA50_9ACTN</name>
<keyword evidence="3" id="KW-1185">Reference proteome</keyword>
<accession>A0A8J3KA50</accession>
<dbReference type="InterPro" id="IPR029058">
    <property type="entry name" value="AB_hydrolase_fold"/>
</dbReference>
<dbReference type="PIRSF" id="PIRSF037442">
    <property type="entry name" value="UCP037442_abhydr"/>
    <property type="match status" value="1"/>
</dbReference>